<dbReference type="RefSeq" id="WP_007412807.1">
    <property type="nucleotide sequence ID" value="NZ_ABOX02000002.1"/>
</dbReference>
<gene>
    <name evidence="1" type="ORF">Cflav_PD5629</name>
</gene>
<dbReference type="STRING" id="320771.Cflav_PD5629"/>
<protein>
    <submittedName>
        <fullName evidence="1">Uncharacterized protein</fullName>
    </submittedName>
</protein>
<sequence length="179" mass="19409">MLLSHAYLKWNKQKYFEEVQFAGPARASDGDKNQAGSLFKRVSEAFAPTTLDGAGQTAQPGSPINQIILNDGRRSSRKDVVFFGATVEGGNQVAEACGAIWLAQGAFLHLGTESLRDLAKSAYDRSFPYDRLLGHQSLRDTMSFGKKESKLQADEAVFEGLSAWKLGAPSQQGVPPALM</sequence>
<organism evidence="1 2">
    <name type="scientific">Pedosphaera parvula (strain Ellin514)</name>
    <dbReference type="NCBI Taxonomy" id="320771"/>
    <lineage>
        <taxon>Bacteria</taxon>
        <taxon>Pseudomonadati</taxon>
        <taxon>Verrucomicrobiota</taxon>
        <taxon>Pedosphaerae</taxon>
        <taxon>Pedosphaerales</taxon>
        <taxon>Pedosphaeraceae</taxon>
        <taxon>Pedosphaera</taxon>
    </lineage>
</organism>
<name>B9XAF9_PEDPL</name>
<keyword evidence="2" id="KW-1185">Reference proteome</keyword>
<proteinExistence type="predicted"/>
<comment type="caution">
    <text evidence="1">The sequence shown here is derived from an EMBL/GenBank/DDBJ whole genome shotgun (WGS) entry which is preliminary data.</text>
</comment>
<dbReference type="AlphaFoldDB" id="B9XAF9"/>
<accession>B9XAF9</accession>
<dbReference type="Proteomes" id="UP000003688">
    <property type="component" value="Unassembled WGS sequence"/>
</dbReference>
<dbReference type="EMBL" id="ABOX02000002">
    <property type="protein sequence ID" value="EEF62994.1"/>
    <property type="molecule type" value="Genomic_DNA"/>
</dbReference>
<reference evidence="1 2" key="1">
    <citation type="journal article" date="2011" name="J. Bacteriol.">
        <title>Genome sequence of 'Pedosphaera parvula' Ellin514, an aerobic Verrucomicrobial isolate from pasture soil.</title>
        <authorList>
            <person name="Kant R."/>
            <person name="van Passel M.W."/>
            <person name="Sangwan P."/>
            <person name="Palva A."/>
            <person name="Lucas S."/>
            <person name="Copeland A."/>
            <person name="Lapidus A."/>
            <person name="Glavina Del Rio T."/>
            <person name="Dalin E."/>
            <person name="Tice H."/>
            <person name="Bruce D."/>
            <person name="Goodwin L."/>
            <person name="Pitluck S."/>
            <person name="Chertkov O."/>
            <person name="Larimer F.W."/>
            <person name="Land M.L."/>
            <person name="Hauser L."/>
            <person name="Brettin T.S."/>
            <person name="Detter J.C."/>
            <person name="Han S."/>
            <person name="de Vos W.M."/>
            <person name="Janssen P.H."/>
            <person name="Smidt H."/>
        </authorList>
    </citation>
    <scope>NUCLEOTIDE SEQUENCE [LARGE SCALE GENOMIC DNA]</scope>
    <source>
        <strain evidence="1 2">Ellin514</strain>
    </source>
</reference>
<evidence type="ECO:0000313" key="2">
    <source>
        <dbReference type="Proteomes" id="UP000003688"/>
    </source>
</evidence>
<evidence type="ECO:0000313" key="1">
    <source>
        <dbReference type="EMBL" id="EEF62994.1"/>
    </source>
</evidence>